<dbReference type="PROSITE" id="PS50194">
    <property type="entry name" value="FILAMIN_REPEAT"/>
    <property type="match status" value="1"/>
</dbReference>
<feature type="region of interest" description="Disordered" evidence="1">
    <location>
        <begin position="199"/>
        <end position="222"/>
    </location>
</feature>
<evidence type="ECO:0008006" key="5">
    <source>
        <dbReference type="Google" id="ProtNLM"/>
    </source>
</evidence>
<dbReference type="InterPro" id="IPR036179">
    <property type="entry name" value="Ig-like_dom_sf"/>
</dbReference>
<dbReference type="PROSITE" id="PS51318">
    <property type="entry name" value="TAT"/>
    <property type="match status" value="1"/>
</dbReference>
<dbReference type="OrthoDB" id="4845198at2"/>
<evidence type="ECO:0000256" key="2">
    <source>
        <dbReference type="SAM" id="SignalP"/>
    </source>
</evidence>
<dbReference type="InterPro" id="IPR006311">
    <property type="entry name" value="TAT_signal"/>
</dbReference>
<keyword evidence="4" id="KW-1185">Reference proteome</keyword>
<dbReference type="InterPro" id="IPR013783">
    <property type="entry name" value="Ig-like_fold"/>
</dbReference>
<feature type="chain" id="PRO_5022000273" description="PKD domain-containing protein" evidence="2">
    <location>
        <begin position="31"/>
        <end position="881"/>
    </location>
</feature>
<evidence type="ECO:0000256" key="1">
    <source>
        <dbReference type="SAM" id="MobiDB-lite"/>
    </source>
</evidence>
<dbReference type="InterPro" id="IPR035986">
    <property type="entry name" value="PKD_dom_sf"/>
</dbReference>
<dbReference type="Gene3D" id="2.60.40.10">
    <property type="entry name" value="Immunoglobulins"/>
    <property type="match status" value="1"/>
</dbReference>
<organism evidence="3 4">
    <name type="scientific">Lapillicoccus jejuensis</name>
    <dbReference type="NCBI Taxonomy" id="402171"/>
    <lineage>
        <taxon>Bacteria</taxon>
        <taxon>Bacillati</taxon>
        <taxon>Actinomycetota</taxon>
        <taxon>Actinomycetes</taxon>
        <taxon>Micrococcales</taxon>
        <taxon>Intrasporangiaceae</taxon>
        <taxon>Lapillicoccus</taxon>
    </lineage>
</organism>
<comment type="caution">
    <text evidence="3">The sequence shown here is derived from an EMBL/GenBank/DDBJ whole genome shotgun (WGS) entry which is preliminary data.</text>
</comment>
<dbReference type="RefSeq" id="WP_141849496.1">
    <property type="nucleotide sequence ID" value="NZ_BAAAPR010000015.1"/>
</dbReference>
<dbReference type="Proteomes" id="UP000317893">
    <property type="component" value="Unassembled WGS sequence"/>
</dbReference>
<feature type="signal peptide" evidence="2">
    <location>
        <begin position="1"/>
        <end position="30"/>
    </location>
</feature>
<dbReference type="CDD" id="cd00146">
    <property type="entry name" value="PKD"/>
    <property type="match status" value="1"/>
</dbReference>
<dbReference type="GO" id="GO:0005975">
    <property type="term" value="P:carbohydrate metabolic process"/>
    <property type="evidence" value="ECO:0007669"/>
    <property type="project" value="UniProtKB-ARBA"/>
</dbReference>
<dbReference type="AlphaFoldDB" id="A0A542E4G9"/>
<proteinExistence type="predicted"/>
<evidence type="ECO:0000313" key="4">
    <source>
        <dbReference type="Proteomes" id="UP000317893"/>
    </source>
</evidence>
<keyword evidence="2" id="KW-0732">Signal</keyword>
<name>A0A542E4G9_9MICO</name>
<protein>
    <recommendedName>
        <fullName evidence="5">PKD domain-containing protein</fullName>
    </recommendedName>
</protein>
<accession>A0A542E4G9</accession>
<gene>
    <name evidence="3" type="ORF">FB458_3360</name>
</gene>
<dbReference type="InterPro" id="IPR017868">
    <property type="entry name" value="Filamin/ABP280_repeat-like"/>
</dbReference>
<evidence type="ECO:0000313" key="3">
    <source>
        <dbReference type="EMBL" id="TQJ10240.1"/>
    </source>
</evidence>
<dbReference type="SUPFAM" id="SSF49299">
    <property type="entry name" value="PKD domain"/>
    <property type="match status" value="1"/>
</dbReference>
<dbReference type="SUPFAM" id="SSF48726">
    <property type="entry name" value="Immunoglobulin"/>
    <property type="match status" value="1"/>
</dbReference>
<reference evidence="3 4" key="1">
    <citation type="submission" date="2019-06" db="EMBL/GenBank/DDBJ databases">
        <title>Sequencing the genomes of 1000 actinobacteria strains.</title>
        <authorList>
            <person name="Klenk H.-P."/>
        </authorList>
    </citation>
    <scope>NUCLEOTIDE SEQUENCE [LARGE SCALE GENOMIC DNA]</scope>
    <source>
        <strain evidence="3 4">DSM 18607</strain>
    </source>
</reference>
<sequence length="881" mass="89982">MLRPLPRPHPPLRRRLLTALGVLVAGTALAASGPGAGAVGALAPAAVLPTLATSTQFDITGFIQSATLDTPDDPHSGGVLKVNGHSIVIPRETIAILPASALTWQELFTHAPDPWKTAGSSGLALEDDPKPPTTYEVNVIGNRVIDGTGDRYVAGLVHISQQDLNTGTGYISYIDYSVGEMEVGGRLGVQGTGTRVRINDPGNPTALDEHGTSGSGRYGRAGSPDDRFQVDQDNPTILAETGFPMCLPRVTADPTVAGNPDDPQCPQANRPVYTGQDTSGITPQVALPVAGGYYTLFRMDTPANVDSNTCVRGTCADPRKQAPFEIGDFVSFAGSLEKDAAGTSYVSAHTITASLGIYTAPGVDPAYVSVEVSLLGTGGLTVFGAGEAAVRTRIEGMSTDESRLIRLYGVDVDPTTGATSDRDWGTVLPDQGPPTGAVRGRWRFRPPCTAAVATTKACTPPAAGQFLPVTREVRAVVDGHSQYQPGGLVPNPGSQVPGTLGATTYANGIYWGQYHAPIGEYIFPENVPGSAVPENNFNTIPFLAYGGYTSVTGTLAGVLGPWPSSVPPPVRTCPAPAINGAPLSVANGGSLKLSGSVADGVTTPVTLQWTVGTIAGDASLTGALTGATTTTPTLSAVGIPAGDYVVTFSAANPCGVETTTAKLTVTPAPPPSINPITDLNVTAGALVTLTATSPAVPAPTWTWTQTAGPAGPVLTQTPSAGTATGTSTLRFTPTVAGTYTYSVTATNANGTSSPTTVKVNVAPSVPVNITLNNVYRTSKQRLVITATSTDVTVSSMKLLPYLTETGTVFDPATLGAAGLTVSVVAPGSFTVTAVGAPPPACKLGGTYATPCSQQPLTVKALNGVGAVIGTSPPSPLTTIRQ</sequence>
<dbReference type="EMBL" id="VFMN01000001">
    <property type="protein sequence ID" value="TQJ10240.1"/>
    <property type="molecule type" value="Genomic_DNA"/>
</dbReference>